<comment type="caution">
    <text evidence="2">The sequence shown here is derived from an EMBL/GenBank/DDBJ whole genome shotgun (WGS) entry which is preliminary data.</text>
</comment>
<dbReference type="Proteomes" id="UP000660339">
    <property type="component" value="Unassembled WGS sequence"/>
</dbReference>
<organism evidence="2 3">
    <name type="scientific">Catellatospora methionotrophica</name>
    <dbReference type="NCBI Taxonomy" id="121620"/>
    <lineage>
        <taxon>Bacteria</taxon>
        <taxon>Bacillati</taxon>
        <taxon>Actinomycetota</taxon>
        <taxon>Actinomycetes</taxon>
        <taxon>Micromonosporales</taxon>
        <taxon>Micromonosporaceae</taxon>
        <taxon>Catellatospora</taxon>
    </lineage>
</organism>
<dbReference type="InterPro" id="IPR024775">
    <property type="entry name" value="DinB-like"/>
</dbReference>
<gene>
    <name evidence="2" type="ORF">Cme02nite_50290</name>
</gene>
<name>A0A8J3PGU9_9ACTN</name>
<proteinExistence type="predicted"/>
<dbReference type="RefSeq" id="WP_166379058.1">
    <property type="nucleotide sequence ID" value="NZ_BAAATT010000005.1"/>
</dbReference>
<dbReference type="EMBL" id="BONJ01000028">
    <property type="protein sequence ID" value="GIG16697.1"/>
    <property type="molecule type" value="Genomic_DNA"/>
</dbReference>
<dbReference type="InterPro" id="IPR034660">
    <property type="entry name" value="DinB/YfiT-like"/>
</dbReference>
<protein>
    <recommendedName>
        <fullName evidence="1">DinB-like domain-containing protein</fullName>
    </recommendedName>
</protein>
<keyword evidence="3" id="KW-1185">Reference proteome</keyword>
<evidence type="ECO:0000313" key="3">
    <source>
        <dbReference type="Proteomes" id="UP000660339"/>
    </source>
</evidence>
<feature type="domain" description="DinB-like" evidence="1">
    <location>
        <begin position="56"/>
        <end position="190"/>
    </location>
</feature>
<evidence type="ECO:0000313" key="2">
    <source>
        <dbReference type="EMBL" id="GIG16697.1"/>
    </source>
</evidence>
<dbReference type="Pfam" id="PF12867">
    <property type="entry name" value="DinB_2"/>
    <property type="match status" value="1"/>
</dbReference>
<dbReference type="Gene3D" id="1.20.120.450">
    <property type="entry name" value="dinb family like domain"/>
    <property type="match status" value="1"/>
</dbReference>
<dbReference type="SUPFAM" id="SSF109854">
    <property type="entry name" value="DinB/YfiT-like putative metalloenzymes"/>
    <property type="match status" value="1"/>
</dbReference>
<reference evidence="2" key="1">
    <citation type="submission" date="2021-01" db="EMBL/GenBank/DDBJ databases">
        <title>Whole genome shotgun sequence of Catellatospora methionotrophica NBRC 14553.</title>
        <authorList>
            <person name="Komaki H."/>
            <person name="Tamura T."/>
        </authorList>
    </citation>
    <scope>NUCLEOTIDE SEQUENCE</scope>
    <source>
        <strain evidence="2">NBRC 14553</strain>
    </source>
</reference>
<accession>A0A8J3PGU9</accession>
<evidence type="ECO:0000259" key="1">
    <source>
        <dbReference type="Pfam" id="PF12867"/>
    </source>
</evidence>
<dbReference type="AlphaFoldDB" id="A0A8J3PGU9"/>
<sequence length="198" mass="21758">MTSMDWATALDRLFDQPNDPEARTWLEGAVAAGTGTPGQRRAYDLLVAGQDVIELLDALPEAVAQAVAKAGADRLTISPAPGEWSASQLIHHLADNEAVNAVRIRSILTEDTPTIFGYDSDPWSRFYGVEPWEHALERLRCARRNTVALARSLSAEEMDRRGVLSYRGAESLRVLLAVLAGHDRDHLNQLESTLTATR</sequence>